<sequence>MSENRWDLLDPAGDEALDLGQGNQRGHMCHEGIQGNVKRWKCQKNVGSFVWTAKGTKDYSGRGEEIKQSNSQIIFLDEGRNISYTDNQIGRLCYSDGFGERISSFECERGLIEVHGIQVQRESVLLRRPTFWLEPESIVILYGDEVNSQSDQREVQRQNGTIHGRPTDLITVEQITKAEHSYDNSVRKRARLKDAASQMKHKRNERHSISWLEMDDLYYGSVHSPGQQIVIEIETVKMVRDYDGEEGGEGQMTSTAARRVELLEIAGNGCISTYGIDQSSKNGGVEET</sequence>
<feature type="non-terminal residue" evidence="1">
    <location>
        <position position="288"/>
    </location>
</feature>
<accession>A0A5J4TI76</accession>
<reference evidence="1 2" key="1">
    <citation type="submission" date="2019-03" db="EMBL/GenBank/DDBJ databases">
        <title>Single cell metagenomics reveals metabolic interactions within the superorganism composed of flagellate Streblomastix strix and complex community of Bacteroidetes bacteria on its surface.</title>
        <authorList>
            <person name="Treitli S.C."/>
            <person name="Kolisko M."/>
            <person name="Husnik F."/>
            <person name="Keeling P."/>
            <person name="Hampl V."/>
        </authorList>
    </citation>
    <scope>NUCLEOTIDE SEQUENCE [LARGE SCALE GENOMIC DNA]</scope>
    <source>
        <strain evidence="1">ST1C</strain>
    </source>
</reference>
<dbReference type="Proteomes" id="UP000324800">
    <property type="component" value="Unassembled WGS sequence"/>
</dbReference>
<gene>
    <name evidence="1" type="ORF">EZS28_046525</name>
</gene>
<name>A0A5J4TI76_9EUKA</name>
<dbReference type="AlphaFoldDB" id="A0A5J4TI76"/>
<organism evidence="1 2">
    <name type="scientific">Streblomastix strix</name>
    <dbReference type="NCBI Taxonomy" id="222440"/>
    <lineage>
        <taxon>Eukaryota</taxon>
        <taxon>Metamonada</taxon>
        <taxon>Preaxostyla</taxon>
        <taxon>Oxymonadida</taxon>
        <taxon>Streblomastigidae</taxon>
        <taxon>Streblomastix</taxon>
    </lineage>
</organism>
<evidence type="ECO:0000313" key="1">
    <source>
        <dbReference type="EMBL" id="KAA6357947.1"/>
    </source>
</evidence>
<dbReference type="EMBL" id="SNRW01030602">
    <property type="protein sequence ID" value="KAA6357947.1"/>
    <property type="molecule type" value="Genomic_DNA"/>
</dbReference>
<comment type="caution">
    <text evidence="1">The sequence shown here is derived from an EMBL/GenBank/DDBJ whole genome shotgun (WGS) entry which is preliminary data.</text>
</comment>
<proteinExistence type="predicted"/>
<evidence type="ECO:0000313" key="2">
    <source>
        <dbReference type="Proteomes" id="UP000324800"/>
    </source>
</evidence>
<protein>
    <submittedName>
        <fullName evidence="1">Uncharacterized protein</fullName>
    </submittedName>
</protein>